<evidence type="ECO:0000259" key="4">
    <source>
        <dbReference type="Pfam" id="PF25455"/>
    </source>
</evidence>
<evidence type="ECO:0000256" key="1">
    <source>
        <dbReference type="ARBA" id="ARBA00004173"/>
    </source>
</evidence>
<name>A0AAJ7U7J2_PETMA</name>
<dbReference type="RefSeq" id="XP_032831297.1">
    <property type="nucleotide sequence ID" value="XM_032975406.1"/>
</dbReference>
<feature type="domain" description="CAF17 C-terminal" evidence="4">
    <location>
        <begin position="307"/>
        <end position="384"/>
    </location>
</feature>
<keyword evidence="6 7" id="KW-0808">Transferase</keyword>
<dbReference type="Gene3D" id="3.30.1360.120">
    <property type="entry name" value="Probable tRNA modification gtpase trme, domain 1"/>
    <property type="match status" value="1"/>
</dbReference>
<keyword evidence="5" id="KW-1185">Reference proteome</keyword>
<organism evidence="5 7">
    <name type="scientific">Petromyzon marinus</name>
    <name type="common">Sea lamprey</name>
    <dbReference type="NCBI Taxonomy" id="7757"/>
    <lineage>
        <taxon>Eukaryota</taxon>
        <taxon>Metazoa</taxon>
        <taxon>Chordata</taxon>
        <taxon>Craniata</taxon>
        <taxon>Vertebrata</taxon>
        <taxon>Cyclostomata</taxon>
        <taxon>Hyperoartia</taxon>
        <taxon>Petromyzontiformes</taxon>
        <taxon>Petromyzontidae</taxon>
        <taxon>Petromyzon</taxon>
    </lineage>
</organism>
<dbReference type="Pfam" id="PF25455">
    <property type="entry name" value="Beta-barrel_CAF17_C"/>
    <property type="match status" value="1"/>
</dbReference>
<dbReference type="NCBIfam" id="TIGR03317">
    <property type="entry name" value="ygfZ_signature"/>
    <property type="match status" value="1"/>
</dbReference>
<dbReference type="GO" id="GO:0005759">
    <property type="term" value="C:mitochondrial matrix"/>
    <property type="evidence" value="ECO:0007669"/>
    <property type="project" value="TreeGrafter"/>
</dbReference>
<dbReference type="InterPro" id="IPR057460">
    <property type="entry name" value="CAF17_C"/>
</dbReference>
<dbReference type="SUPFAM" id="SSF103025">
    <property type="entry name" value="Folate-binding domain"/>
    <property type="match status" value="1"/>
</dbReference>
<evidence type="ECO:0000313" key="5">
    <source>
        <dbReference type="Proteomes" id="UP001318040"/>
    </source>
</evidence>
<dbReference type="PANTHER" id="PTHR22602:SF0">
    <property type="entry name" value="TRANSFERASE CAF17, MITOCHONDRIAL-RELATED"/>
    <property type="match status" value="1"/>
</dbReference>
<reference evidence="6 7" key="1">
    <citation type="submission" date="2025-04" db="UniProtKB">
        <authorList>
            <consortium name="RefSeq"/>
        </authorList>
    </citation>
    <scope>IDENTIFICATION</scope>
    <source>
        <tissue evidence="6 7">Sperm</tissue>
    </source>
</reference>
<dbReference type="KEGG" id="pmrn:116954704"/>
<dbReference type="GO" id="GO:0016740">
    <property type="term" value="F:transferase activity"/>
    <property type="evidence" value="ECO:0007669"/>
    <property type="project" value="UniProtKB-KW"/>
</dbReference>
<comment type="subcellular location">
    <subcellularLocation>
        <location evidence="1">Mitochondrion</location>
    </subcellularLocation>
</comment>
<dbReference type="AlphaFoldDB" id="A0AAJ7U7J2"/>
<evidence type="ECO:0000256" key="3">
    <source>
        <dbReference type="ARBA" id="ARBA00023128"/>
    </source>
</evidence>
<dbReference type="CTD" id="200205"/>
<evidence type="ECO:0000313" key="6">
    <source>
        <dbReference type="RefSeq" id="XP_032831297.1"/>
    </source>
</evidence>
<dbReference type="InterPro" id="IPR017703">
    <property type="entry name" value="YgfZ/GCV_T_CS"/>
</dbReference>
<keyword evidence="3" id="KW-0496">Mitochondrion</keyword>
<dbReference type="Proteomes" id="UP001318040">
    <property type="component" value="Chromosome 56"/>
</dbReference>
<keyword evidence="2" id="KW-0809">Transit peptide</keyword>
<evidence type="ECO:0000256" key="2">
    <source>
        <dbReference type="ARBA" id="ARBA00022946"/>
    </source>
</evidence>
<dbReference type="GO" id="GO:0016226">
    <property type="term" value="P:iron-sulfur cluster assembly"/>
    <property type="evidence" value="ECO:0007669"/>
    <property type="project" value="TreeGrafter"/>
</dbReference>
<dbReference type="RefSeq" id="XP_032831298.1">
    <property type="nucleotide sequence ID" value="XM_032975407.1"/>
</dbReference>
<dbReference type="InterPro" id="IPR045179">
    <property type="entry name" value="YgfZ/GcvT"/>
</dbReference>
<gene>
    <name evidence="6 7" type="primary">IBA57</name>
</gene>
<dbReference type="InterPro" id="IPR027266">
    <property type="entry name" value="TrmE/GcvT-like"/>
</dbReference>
<dbReference type="PANTHER" id="PTHR22602">
    <property type="entry name" value="TRANSFERASE CAF17, MITOCHONDRIAL-RELATED"/>
    <property type="match status" value="1"/>
</dbReference>
<evidence type="ECO:0000313" key="7">
    <source>
        <dbReference type="RefSeq" id="XP_032831298.1"/>
    </source>
</evidence>
<accession>A0AAJ7U7J2</accession>
<protein>
    <submittedName>
        <fullName evidence="6 7">Transferase CAF17, mitochondrial</fullName>
    </submittedName>
</protein>
<proteinExistence type="predicted"/>
<sequence>MYWLSPVALSVTRVGRTRGPRSLPSCLAALRGHGAPWAAGECRAAGTAPRRGPREEALRCFRLPQREVVRVDGKDSASFLQGLTTGDMAPFMESGGGGDVEGGGGGDAGGGDGGCGGVYGHFLNVQGRVMYDALFYRIQVATQPDPSILIECDSSITQELQKHLKVYKIRRKVAVRDPDPPLHVWAILPPDGQLLLPPHLGVTLKVDGSRVVAACRDPRTEAMGWRLVLDSACTPAEWLPDCEIGELADYNKHRYRLGMAEGVKDLPPGVALPLESNLVYANGVSFSKGCYLGQELTARTHHTGVIRKRLMPVSLLHLPEGTRVVEGAAVTTADGKSVGKLRTHDGDVGLALVRLAHANERLHVSAEGGHALELKTSVPDWWHKDGGGDKNK</sequence>